<keyword evidence="3" id="KW-0813">Transport</keyword>
<reference evidence="9" key="1">
    <citation type="journal article" date="2021" name="PeerJ">
        <title>Extensive microbial diversity within the chicken gut microbiome revealed by metagenomics and culture.</title>
        <authorList>
            <person name="Gilroy R."/>
            <person name="Ravi A."/>
            <person name="Getino M."/>
            <person name="Pursley I."/>
            <person name="Horton D.L."/>
            <person name="Alikhan N.F."/>
            <person name="Baker D."/>
            <person name="Gharbi K."/>
            <person name="Hall N."/>
            <person name="Watson M."/>
            <person name="Adriaenssens E.M."/>
            <person name="Foster-Nyarko E."/>
            <person name="Jarju S."/>
            <person name="Secka A."/>
            <person name="Antonio M."/>
            <person name="Oren A."/>
            <person name="Chaudhuri R.R."/>
            <person name="La Ragione R."/>
            <person name="Hildebrand F."/>
            <person name="Pallen M.J."/>
        </authorList>
    </citation>
    <scope>NUCLEOTIDE SEQUENCE</scope>
    <source>
        <strain evidence="9">26628</strain>
    </source>
</reference>
<evidence type="ECO:0000256" key="7">
    <source>
        <dbReference type="ARBA" id="ARBA00023136"/>
    </source>
</evidence>
<dbReference type="Pfam" id="PF00005">
    <property type="entry name" value="ABC_tran"/>
    <property type="match status" value="2"/>
</dbReference>
<organism evidence="9 10">
    <name type="scientific">Candidatus Borkfalkia faecigallinarum</name>
    <dbReference type="NCBI Taxonomy" id="2838509"/>
    <lineage>
        <taxon>Bacteria</taxon>
        <taxon>Bacillati</taxon>
        <taxon>Bacillota</taxon>
        <taxon>Clostridia</taxon>
        <taxon>Christensenellales</taxon>
        <taxon>Christensenellaceae</taxon>
        <taxon>Candidatus Borkfalkia</taxon>
    </lineage>
</organism>
<evidence type="ECO:0000256" key="3">
    <source>
        <dbReference type="ARBA" id="ARBA00022448"/>
    </source>
</evidence>
<dbReference type="PROSITE" id="PS50893">
    <property type="entry name" value="ABC_TRANSPORTER_2"/>
    <property type="match status" value="1"/>
</dbReference>
<comment type="caution">
    <text evidence="9">The sequence shown here is derived from an EMBL/GenBank/DDBJ whole genome shotgun (WGS) entry which is preliminary data.</text>
</comment>
<dbReference type="Gene3D" id="3.40.50.300">
    <property type="entry name" value="P-loop containing nucleotide triphosphate hydrolases"/>
    <property type="match status" value="2"/>
</dbReference>
<comment type="similarity">
    <text evidence="2">Belongs to the ABC transporter superfamily.</text>
</comment>
<dbReference type="AlphaFoldDB" id="A0A9D2AQP1"/>
<dbReference type="InterPro" id="IPR050388">
    <property type="entry name" value="ABC_Ni/Peptide_Import"/>
</dbReference>
<dbReference type="PANTHER" id="PTHR43297:SF2">
    <property type="entry name" value="DIPEPTIDE TRANSPORT ATP-BINDING PROTEIN DPPD"/>
    <property type="match status" value="1"/>
</dbReference>
<evidence type="ECO:0000256" key="2">
    <source>
        <dbReference type="ARBA" id="ARBA00005417"/>
    </source>
</evidence>
<evidence type="ECO:0000259" key="8">
    <source>
        <dbReference type="PROSITE" id="PS50893"/>
    </source>
</evidence>
<evidence type="ECO:0000256" key="1">
    <source>
        <dbReference type="ARBA" id="ARBA00004202"/>
    </source>
</evidence>
<keyword evidence="6 9" id="KW-0067">ATP-binding</keyword>
<comment type="subcellular location">
    <subcellularLocation>
        <location evidence="1">Cell membrane</location>
        <topology evidence="1">Peripheral membrane protein</topology>
    </subcellularLocation>
</comment>
<dbReference type="InterPro" id="IPR017871">
    <property type="entry name" value="ABC_transporter-like_CS"/>
</dbReference>
<proteinExistence type="inferred from homology"/>
<dbReference type="GO" id="GO:0016887">
    <property type="term" value="F:ATP hydrolysis activity"/>
    <property type="evidence" value="ECO:0007669"/>
    <property type="project" value="InterPro"/>
</dbReference>
<gene>
    <name evidence="9" type="ORF">H9737_01610</name>
</gene>
<feature type="domain" description="ABC transporter" evidence="8">
    <location>
        <begin position="6"/>
        <end position="612"/>
    </location>
</feature>
<dbReference type="InterPro" id="IPR027417">
    <property type="entry name" value="P-loop_NTPase"/>
</dbReference>
<accession>A0A9D2AQP1</accession>
<dbReference type="EMBL" id="DXFD01000025">
    <property type="protein sequence ID" value="HIX46373.1"/>
    <property type="molecule type" value="Genomic_DNA"/>
</dbReference>
<evidence type="ECO:0000256" key="5">
    <source>
        <dbReference type="ARBA" id="ARBA00022741"/>
    </source>
</evidence>
<keyword evidence="7" id="KW-0472">Membrane</keyword>
<dbReference type="GO" id="GO:0005524">
    <property type="term" value="F:ATP binding"/>
    <property type="evidence" value="ECO:0007669"/>
    <property type="project" value="UniProtKB-KW"/>
</dbReference>
<keyword evidence="4" id="KW-1003">Cell membrane</keyword>
<reference evidence="9" key="2">
    <citation type="submission" date="2021-04" db="EMBL/GenBank/DDBJ databases">
        <authorList>
            <person name="Gilroy R."/>
        </authorList>
    </citation>
    <scope>NUCLEOTIDE SEQUENCE</scope>
    <source>
        <strain evidence="9">26628</strain>
    </source>
</reference>
<sequence>MTDKKLEVKNLRISFRTASGKVQAVRDISFDLYEGETLAIVGESGSGKSVTTRAVMGISALNAIIENGEIFYDGRDLLKCSEEDFQSLRGDKIAMIFQDPMSSLNPIVKVGKQLTEAMLLKNRSRRRNARKEFYRLLKELCAAAKDGGAPNDYARAAQRFVRAEKVGTRCESRYRLAKQNAEEAHERLCELLLTYAKESETVIRTRCARILRYASRCADEFLPAFCTEEFEALVQKLRPSDARTERELRRLQQLLEEGLAAPEPDFYAIGFLRAFGGADADAGDAAEYGRRAREYCAAFDGEFLRMTAESAARSHAASVLKKRLALSELQQAAAALRGEWRREEIAPLAKKLAALVQGCIDPVEIRKESAERTFAPCVLSYCARYFAGERKNEKEERRYQKQTQRRDALLAKNKAVDWKVTPPSLTDLDAIKGSMISAVETLIGLYRRQTADDAAFDKESEARAIVAHLKELASQTAVRIDKSAAKRRAIRLLNEVGIPDAEKRYGQYPFELSGGQRQRIVIAIALSADPDILICDEPTTALDVTIQAQILELINKVKRERNLSVIFITHDLGVVANIADRIAVMYAGKIVEYGTADEIFYSPAHPYTWALLSSVPDLESSERLEAIPGTPPNMIYPPAGDAFAERNRYALAIDFKRQPPMFRITDTHYAATWLLHPMAPKVEIPASVTERIRRMKKEADRE</sequence>
<keyword evidence="5" id="KW-0547">Nucleotide-binding</keyword>
<dbReference type="InterPro" id="IPR003439">
    <property type="entry name" value="ABC_transporter-like_ATP-bd"/>
</dbReference>
<dbReference type="PANTHER" id="PTHR43297">
    <property type="entry name" value="OLIGOPEPTIDE TRANSPORT ATP-BINDING PROTEIN APPD"/>
    <property type="match status" value="1"/>
</dbReference>
<name>A0A9D2AQP1_9FIRM</name>
<evidence type="ECO:0000256" key="6">
    <source>
        <dbReference type="ARBA" id="ARBA00022840"/>
    </source>
</evidence>
<dbReference type="NCBIfam" id="TIGR01727">
    <property type="entry name" value="oligo_HPY"/>
    <property type="match status" value="1"/>
</dbReference>
<dbReference type="GO" id="GO:0015833">
    <property type="term" value="P:peptide transport"/>
    <property type="evidence" value="ECO:0007669"/>
    <property type="project" value="InterPro"/>
</dbReference>
<dbReference type="InterPro" id="IPR003593">
    <property type="entry name" value="AAA+_ATPase"/>
</dbReference>
<dbReference type="SMART" id="SM00382">
    <property type="entry name" value="AAA"/>
    <property type="match status" value="1"/>
</dbReference>
<dbReference type="Proteomes" id="UP000824249">
    <property type="component" value="Unassembled WGS sequence"/>
</dbReference>
<dbReference type="Pfam" id="PF08352">
    <property type="entry name" value="oligo_HPY"/>
    <property type="match status" value="1"/>
</dbReference>
<dbReference type="GO" id="GO:0005886">
    <property type="term" value="C:plasma membrane"/>
    <property type="evidence" value="ECO:0007669"/>
    <property type="project" value="UniProtKB-SubCell"/>
</dbReference>
<evidence type="ECO:0000313" key="9">
    <source>
        <dbReference type="EMBL" id="HIX46373.1"/>
    </source>
</evidence>
<dbReference type="InterPro" id="IPR013563">
    <property type="entry name" value="Oligopep_ABC_C"/>
</dbReference>
<protein>
    <submittedName>
        <fullName evidence="9">ATP-binding cassette domain-containing protein</fullName>
    </submittedName>
</protein>
<dbReference type="PROSITE" id="PS00211">
    <property type="entry name" value="ABC_TRANSPORTER_1"/>
    <property type="match status" value="1"/>
</dbReference>
<evidence type="ECO:0000313" key="10">
    <source>
        <dbReference type="Proteomes" id="UP000824249"/>
    </source>
</evidence>
<dbReference type="SUPFAM" id="SSF52540">
    <property type="entry name" value="P-loop containing nucleoside triphosphate hydrolases"/>
    <property type="match status" value="1"/>
</dbReference>
<evidence type="ECO:0000256" key="4">
    <source>
        <dbReference type="ARBA" id="ARBA00022475"/>
    </source>
</evidence>